<evidence type="ECO:0000256" key="1">
    <source>
        <dbReference type="SAM" id="MobiDB-lite"/>
    </source>
</evidence>
<comment type="caution">
    <text evidence="2">The sequence shown here is derived from an EMBL/GenBank/DDBJ whole genome shotgun (WGS) entry which is preliminary data.</text>
</comment>
<evidence type="ECO:0000313" key="2">
    <source>
        <dbReference type="EMBL" id="KAF3225565.1"/>
    </source>
</evidence>
<name>A0A6G1LU18_ORBOL</name>
<protein>
    <submittedName>
        <fullName evidence="2">Uncharacterized protein</fullName>
    </submittedName>
</protein>
<gene>
    <name evidence="2" type="ORF">TWF191_005265</name>
</gene>
<dbReference type="AlphaFoldDB" id="A0A6G1LU18"/>
<sequence length="133" mass="14303">MPRCVLGTRPKANLSFSSSSFSSSSSSSSSFFDSSSCDIGRAPRRQTSLMADSSSYDYAELIGVLTFSRGKSPPRLESFFKSSHAYGPRRRIATPGCQNEHATAAVSERFDATACSHAEPAPRLVYPAPSLKP</sequence>
<dbReference type="EMBL" id="WIPF01000027">
    <property type="protein sequence ID" value="KAF3225565.1"/>
    <property type="molecule type" value="Genomic_DNA"/>
</dbReference>
<organism evidence="2 3">
    <name type="scientific">Orbilia oligospora</name>
    <name type="common">Nematode-trapping fungus</name>
    <name type="synonym">Arthrobotrys oligospora</name>
    <dbReference type="NCBI Taxonomy" id="2813651"/>
    <lineage>
        <taxon>Eukaryota</taxon>
        <taxon>Fungi</taxon>
        <taxon>Dikarya</taxon>
        <taxon>Ascomycota</taxon>
        <taxon>Pezizomycotina</taxon>
        <taxon>Orbiliomycetes</taxon>
        <taxon>Orbiliales</taxon>
        <taxon>Orbiliaceae</taxon>
        <taxon>Orbilia</taxon>
    </lineage>
</organism>
<reference evidence="2 3" key="1">
    <citation type="submission" date="2019-06" db="EMBL/GenBank/DDBJ databases">
        <authorList>
            <person name="Palmer J.M."/>
        </authorList>
    </citation>
    <scope>NUCLEOTIDE SEQUENCE [LARGE SCALE GENOMIC DNA]</scope>
    <source>
        <strain evidence="2 3">TWF191</strain>
    </source>
</reference>
<feature type="region of interest" description="Disordered" evidence="1">
    <location>
        <begin position="1"/>
        <end position="38"/>
    </location>
</feature>
<proteinExistence type="predicted"/>
<evidence type="ECO:0000313" key="3">
    <source>
        <dbReference type="Proteomes" id="UP000483672"/>
    </source>
</evidence>
<accession>A0A6G1LU18</accession>
<feature type="compositionally biased region" description="Low complexity" evidence="1">
    <location>
        <begin position="15"/>
        <end position="36"/>
    </location>
</feature>
<dbReference type="Proteomes" id="UP000483672">
    <property type="component" value="Unassembled WGS sequence"/>
</dbReference>